<evidence type="ECO:0000313" key="2">
    <source>
        <dbReference type="Proteomes" id="UP000198515"/>
    </source>
</evidence>
<dbReference type="OrthoDB" id="6625223at2"/>
<reference evidence="2" key="1">
    <citation type="submission" date="2016-08" db="EMBL/GenBank/DDBJ databases">
        <authorList>
            <person name="Varghese N."/>
            <person name="Submissions Spin"/>
        </authorList>
    </citation>
    <scope>NUCLEOTIDE SEQUENCE [LARGE SCALE GENOMIC DNA]</scope>
    <source>
        <strain evidence="2">REICA_142</strain>
    </source>
</reference>
<dbReference type="Proteomes" id="UP000198515">
    <property type="component" value="Unassembled WGS sequence"/>
</dbReference>
<dbReference type="AlphaFoldDB" id="A0A1C4G4W5"/>
<gene>
    <name evidence="1" type="ORF">GA0061070_105127</name>
</gene>
<organism evidence="1 2">
    <name type="scientific">Kosakonia oryziphila</name>
    <dbReference type="NCBI Taxonomy" id="1005667"/>
    <lineage>
        <taxon>Bacteria</taxon>
        <taxon>Pseudomonadati</taxon>
        <taxon>Pseudomonadota</taxon>
        <taxon>Gammaproteobacteria</taxon>
        <taxon>Enterobacterales</taxon>
        <taxon>Enterobacteriaceae</taxon>
        <taxon>Kosakonia</taxon>
    </lineage>
</organism>
<keyword evidence="2" id="KW-1185">Reference proteome</keyword>
<proteinExistence type="predicted"/>
<dbReference type="RefSeq" id="WP_090137756.1">
    <property type="nucleotide sequence ID" value="NZ_FMBC01000051.1"/>
</dbReference>
<accession>A0A1C4G4W5</accession>
<dbReference type="EMBL" id="FMBC01000051">
    <property type="protein sequence ID" value="SCC63174.1"/>
    <property type="molecule type" value="Genomic_DNA"/>
</dbReference>
<protein>
    <submittedName>
        <fullName evidence="1">Uncharacterized protein</fullName>
    </submittedName>
</protein>
<sequence>MSQLISQSRLFTPVDRTLPRHAMFLQTDDEKWHINLYMLFKNLPKPRGTKKIWYQTCQSMVRKLPYDIFGKEIREISAILPDEIVKNTWISAHSALVLLTHGSRNHKHLEIVQWVERYTGIRLPRQNGLSRRETVFGHNLRAFIDNELQSITYGDYELQSQYRMCNGKYYVDFAVKHYSNGKEDSTNYQLYLIEFDEEEHALAPNRAADLLRDHEIKQEEPSAAIIRVKHDESDRWFELVRDYNGLVSFEAVFLSGIITACRAIEDDVITIDSSSAKKAYDSTLNMNADWLPYERQPLRGIKEALDRCGISYFNARTKTSRQLKVSLMSFSSVLYRWLPARAVEYVLQNLKSC</sequence>
<evidence type="ECO:0000313" key="1">
    <source>
        <dbReference type="EMBL" id="SCC63174.1"/>
    </source>
</evidence>
<name>A0A1C4G4W5_9ENTR</name>